<dbReference type="PANTHER" id="PTHR46124:SF2">
    <property type="entry name" value="D-AMINOACYL-TRNA DEACYLASE"/>
    <property type="match status" value="1"/>
</dbReference>
<dbReference type="CDD" id="cd01310">
    <property type="entry name" value="TatD_DNAse"/>
    <property type="match status" value="1"/>
</dbReference>
<dbReference type="STRING" id="743966.MYB_00210"/>
<dbReference type="RefSeq" id="WP_022934854.1">
    <property type="nucleotide sequence ID" value="NZ_CP007154.1"/>
</dbReference>
<dbReference type="eggNOG" id="COG0084">
    <property type="taxonomic scope" value="Bacteria"/>
</dbReference>
<dbReference type="GO" id="GO:0016788">
    <property type="term" value="F:hydrolase activity, acting on ester bonds"/>
    <property type="evidence" value="ECO:0007669"/>
    <property type="project" value="InterPro"/>
</dbReference>
<proteinExistence type="predicted"/>
<dbReference type="PANTHER" id="PTHR46124">
    <property type="entry name" value="D-AMINOACYL-TRNA DEACYLASE"/>
    <property type="match status" value="1"/>
</dbReference>
<dbReference type="OrthoDB" id="9810005at2"/>
<accession>W5US51</accession>
<dbReference type="SUPFAM" id="SSF51556">
    <property type="entry name" value="Metallo-dependent hydrolases"/>
    <property type="match status" value="1"/>
</dbReference>
<reference evidence="2 3" key="1">
    <citation type="journal article" date="2014" name="Genome Announc.">
        <title>Complete Genome Sequence of Mycoplasma bovoculi Strain M165/69T (ATCC 29104).</title>
        <authorList>
            <person name="Calcutt M.J."/>
            <person name="Foecking M.F."/>
        </authorList>
    </citation>
    <scope>NUCLEOTIDE SEQUENCE [LARGE SCALE GENOMIC DNA]</scope>
    <source>
        <strain evidence="2">M165/69</strain>
    </source>
</reference>
<sequence length="409" mass="47880">MNWEFSTLKPRHLKSLQAVSSKFTKKVDFVSSRNMPLTTNLNINKNNNFFELIISEQESTNKTIAAFFTIEKLDEIFLLDLIFLNKNLESTWQEIIIEKTYDFIVEKFKLNEFTLEINGFTSLTNLPFENWWKIDENTYKIIVKSYKFIDIHSHPFAEYYDNSEKEVENCFANSIDKMVIVGTSWEDIQEVTELSKKWKNTYNIIGIHPSNIQENEDYSKLEKFINEKTIGIGEIGLDTYHKTNLELALQISAMDKQIEIAKKHNLVVMFHIRDQNINETTNLELTQDKIKKNPNINFVFHNYSAPIGLLEKFKDLPNIYFSFSGVATFKNSYDIRQAIEQLPLNKILIETDAPYLSPEPNRGLWPNSSIEIKQVYQKIAFIKGISKKDLSEIIQNNFEFVFGRKLIKN</sequence>
<dbReference type="Proteomes" id="UP000019229">
    <property type="component" value="Chromosome"/>
</dbReference>
<dbReference type="Pfam" id="PF01026">
    <property type="entry name" value="TatD_DNase"/>
    <property type="match status" value="1"/>
</dbReference>
<dbReference type="InterPro" id="IPR032466">
    <property type="entry name" value="Metal_Hydrolase"/>
</dbReference>
<dbReference type="EMBL" id="CP007154">
    <property type="protein sequence ID" value="AHH45054.1"/>
    <property type="molecule type" value="Genomic_DNA"/>
</dbReference>
<dbReference type="Gene3D" id="3.20.20.140">
    <property type="entry name" value="Metal-dependent hydrolases"/>
    <property type="match status" value="1"/>
</dbReference>
<evidence type="ECO:0000313" key="2">
    <source>
        <dbReference type="EMBL" id="AHH45054.1"/>
    </source>
</evidence>
<dbReference type="PATRIC" id="fig|743966.3.peg.42"/>
<dbReference type="KEGG" id="mbc:MYB_00210"/>
<organism evidence="2 3">
    <name type="scientific">Mesomycoplasma bovoculi M165/69</name>
    <dbReference type="NCBI Taxonomy" id="743966"/>
    <lineage>
        <taxon>Bacteria</taxon>
        <taxon>Bacillati</taxon>
        <taxon>Mycoplasmatota</taxon>
        <taxon>Mycoplasmoidales</taxon>
        <taxon>Metamycoplasmataceae</taxon>
        <taxon>Mesomycoplasma</taxon>
    </lineage>
</organism>
<dbReference type="InterPro" id="IPR018228">
    <property type="entry name" value="DNase_TatD-rel_CS"/>
</dbReference>
<evidence type="ECO:0000313" key="3">
    <source>
        <dbReference type="Proteomes" id="UP000019229"/>
    </source>
</evidence>
<evidence type="ECO:0000256" key="1">
    <source>
        <dbReference type="ARBA" id="ARBA00022801"/>
    </source>
</evidence>
<name>W5US51_9BACT</name>
<dbReference type="InterPro" id="IPR001130">
    <property type="entry name" value="TatD-like"/>
</dbReference>
<gene>
    <name evidence="2" type="ORF">MYB_00210</name>
</gene>
<dbReference type="AlphaFoldDB" id="W5US51"/>
<dbReference type="PROSITE" id="PS01091">
    <property type="entry name" value="TATD_3"/>
    <property type="match status" value="1"/>
</dbReference>
<dbReference type="HOGENOM" id="CLU_645317_0_0_14"/>
<protein>
    <submittedName>
        <fullName evidence="2">TatD family nuclease</fullName>
    </submittedName>
</protein>
<keyword evidence="1" id="KW-0378">Hydrolase</keyword>
<keyword evidence="3" id="KW-1185">Reference proteome</keyword>